<dbReference type="SUPFAM" id="SSF48498">
    <property type="entry name" value="Tetracyclin repressor-like, C-terminal domain"/>
    <property type="match status" value="1"/>
</dbReference>
<dbReference type="InterPro" id="IPR050109">
    <property type="entry name" value="HTH-type_TetR-like_transc_reg"/>
</dbReference>
<dbReference type="Pfam" id="PF00440">
    <property type="entry name" value="TetR_N"/>
    <property type="match status" value="1"/>
</dbReference>
<keyword evidence="2 4" id="KW-0238">DNA-binding</keyword>
<dbReference type="RefSeq" id="WP_176280040.1">
    <property type="nucleotide sequence ID" value="NZ_JABWMH010000003.1"/>
</dbReference>
<proteinExistence type="predicted"/>
<evidence type="ECO:0000256" key="3">
    <source>
        <dbReference type="ARBA" id="ARBA00023163"/>
    </source>
</evidence>
<dbReference type="Gene3D" id="1.10.357.10">
    <property type="entry name" value="Tetracycline Repressor, domain 2"/>
    <property type="match status" value="1"/>
</dbReference>
<evidence type="ECO:0000256" key="2">
    <source>
        <dbReference type="ARBA" id="ARBA00023125"/>
    </source>
</evidence>
<evidence type="ECO:0000259" key="5">
    <source>
        <dbReference type="PROSITE" id="PS50977"/>
    </source>
</evidence>
<name>A0ABX2N4K7_9SPHN</name>
<dbReference type="InterPro" id="IPR009057">
    <property type="entry name" value="Homeodomain-like_sf"/>
</dbReference>
<dbReference type="Pfam" id="PF17935">
    <property type="entry name" value="TetR_C_27"/>
    <property type="match status" value="1"/>
</dbReference>
<dbReference type="PANTHER" id="PTHR30055:SF151">
    <property type="entry name" value="TRANSCRIPTIONAL REGULATORY PROTEIN"/>
    <property type="match status" value="1"/>
</dbReference>
<keyword evidence="1" id="KW-0805">Transcription regulation</keyword>
<feature type="domain" description="HTH tetR-type" evidence="5">
    <location>
        <begin position="9"/>
        <end position="69"/>
    </location>
</feature>
<dbReference type="SUPFAM" id="SSF46689">
    <property type="entry name" value="Homeodomain-like"/>
    <property type="match status" value="1"/>
</dbReference>
<organism evidence="6 7">
    <name type="scientific">Parasphingorhabdus flavimaris</name>
    <dbReference type="NCBI Taxonomy" id="266812"/>
    <lineage>
        <taxon>Bacteria</taxon>
        <taxon>Pseudomonadati</taxon>
        <taxon>Pseudomonadota</taxon>
        <taxon>Alphaproteobacteria</taxon>
        <taxon>Sphingomonadales</taxon>
        <taxon>Sphingomonadaceae</taxon>
        <taxon>Parasphingorhabdus</taxon>
    </lineage>
</organism>
<dbReference type="Proteomes" id="UP000652427">
    <property type="component" value="Unassembled WGS sequence"/>
</dbReference>
<accession>A0ABX2N4K7</accession>
<dbReference type="EMBL" id="JABWMH010000003">
    <property type="protein sequence ID" value="NVD28612.1"/>
    <property type="molecule type" value="Genomic_DNA"/>
</dbReference>
<dbReference type="PROSITE" id="PS50977">
    <property type="entry name" value="HTH_TETR_2"/>
    <property type="match status" value="1"/>
</dbReference>
<dbReference type="InterPro" id="IPR041478">
    <property type="entry name" value="TetR_C_27"/>
</dbReference>
<dbReference type="PRINTS" id="PR00455">
    <property type="entry name" value="HTHTETR"/>
</dbReference>
<evidence type="ECO:0000313" key="6">
    <source>
        <dbReference type="EMBL" id="NVD28612.1"/>
    </source>
</evidence>
<dbReference type="PANTHER" id="PTHR30055">
    <property type="entry name" value="HTH-TYPE TRANSCRIPTIONAL REGULATOR RUTR"/>
    <property type="match status" value="1"/>
</dbReference>
<sequence>MPRPETDIEATRIRIMDAADRIIQERGAISFTMTDLATAVGMSPSNLYRFFESKDALAEAMAGEWFAELLVIMEGLVSADMPVEEKLYQFFAKRVVIKRARYEEDPELFESYMELGDEHFEVIKGYVDLADHYMASILAEAMEKGYFKGLELDTVVSLVNTMVQPFCNPRLMMQMMHLATEERLRIVIGTILNGMQAREPQARAKPGLHIAS</sequence>
<gene>
    <name evidence="6" type="ORF">HUO14_11930</name>
</gene>
<evidence type="ECO:0000256" key="1">
    <source>
        <dbReference type="ARBA" id="ARBA00023015"/>
    </source>
</evidence>
<comment type="caution">
    <text evidence="6">The sequence shown here is derived from an EMBL/GenBank/DDBJ whole genome shotgun (WGS) entry which is preliminary data.</text>
</comment>
<keyword evidence="3" id="KW-0804">Transcription</keyword>
<keyword evidence="7" id="KW-1185">Reference proteome</keyword>
<feature type="DNA-binding region" description="H-T-H motif" evidence="4">
    <location>
        <begin position="32"/>
        <end position="51"/>
    </location>
</feature>
<reference evidence="6 7" key="1">
    <citation type="submission" date="2020-06" db="EMBL/GenBank/DDBJ databases">
        <authorList>
            <person name="Kim S.-J."/>
            <person name="Park S.-J."/>
        </authorList>
    </citation>
    <scope>NUCLEOTIDE SEQUENCE [LARGE SCALE GENOMIC DNA]</scope>
    <source>
        <strain evidence="6 7">SW-151</strain>
    </source>
</reference>
<protein>
    <submittedName>
        <fullName evidence="6">TetR family transcriptional regulator</fullName>
    </submittedName>
</protein>
<evidence type="ECO:0000313" key="7">
    <source>
        <dbReference type="Proteomes" id="UP000652427"/>
    </source>
</evidence>
<dbReference type="InterPro" id="IPR036271">
    <property type="entry name" value="Tet_transcr_reg_TetR-rel_C_sf"/>
</dbReference>
<dbReference type="InterPro" id="IPR001647">
    <property type="entry name" value="HTH_TetR"/>
</dbReference>
<evidence type="ECO:0000256" key="4">
    <source>
        <dbReference type="PROSITE-ProRule" id="PRU00335"/>
    </source>
</evidence>